<comment type="similarity">
    <text evidence="2 7">Belongs to the major facilitator superfamily. Sugar transporter (TC 2.A.1.1) family.</text>
</comment>
<evidence type="ECO:0000256" key="1">
    <source>
        <dbReference type="ARBA" id="ARBA00004141"/>
    </source>
</evidence>
<dbReference type="STRING" id="1043004.A0A074XFZ5"/>
<evidence type="ECO:0000256" key="8">
    <source>
        <dbReference type="SAM" id="Phobius"/>
    </source>
</evidence>
<dbReference type="Gene3D" id="1.20.1250.20">
    <property type="entry name" value="MFS general substrate transporter like domains"/>
    <property type="match status" value="1"/>
</dbReference>
<dbReference type="Pfam" id="PF00083">
    <property type="entry name" value="Sugar_tr"/>
    <property type="match status" value="1"/>
</dbReference>
<evidence type="ECO:0000259" key="9">
    <source>
        <dbReference type="PROSITE" id="PS50850"/>
    </source>
</evidence>
<dbReference type="PANTHER" id="PTHR48022">
    <property type="entry name" value="PLASTIDIC GLUCOSE TRANSPORTER 4"/>
    <property type="match status" value="1"/>
</dbReference>
<keyword evidence="4 8" id="KW-0812">Transmembrane</keyword>
<dbReference type="OrthoDB" id="6612291at2759"/>
<feature type="domain" description="Major facilitator superfamily (MFS) profile" evidence="9">
    <location>
        <begin position="55"/>
        <end position="502"/>
    </location>
</feature>
<evidence type="ECO:0000256" key="5">
    <source>
        <dbReference type="ARBA" id="ARBA00022989"/>
    </source>
</evidence>
<evidence type="ECO:0000256" key="2">
    <source>
        <dbReference type="ARBA" id="ARBA00010992"/>
    </source>
</evidence>
<feature type="transmembrane region" description="Helical" evidence="8">
    <location>
        <begin position="414"/>
        <end position="433"/>
    </location>
</feature>
<dbReference type="InterPro" id="IPR005829">
    <property type="entry name" value="Sugar_transporter_CS"/>
</dbReference>
<dbReference type="FunFam" id="1.20.1250.20:FF:000149">
    <property type="entry name" value="MFS transporter, SP family, general alpha glucoside:H+ symporter"/>
    <property type="match status" value="1"/>
</dbReference>
<evidence type="ECO:0000256" key="7">
    <source>
        <dbReference type="RuleBase" id="RU003346"/>
    </source>
</evidence>
<dbReference type="NCBIfam" id="TIGR00879">
    <property type="entry name" value="SP"/>
    <property type="match status" value="1"/>
</dbReference>
<evidence type="ECO:0000256" key="4">
    <source>
        <dbReference type="ARBA" id="ARBA00022692"/>
    </source>
</evidence>
<accession>A0A074XFZ5</accession>
<dbReference type="EMBL" id="KL584709">
    <property type="protein sequence ID" value="KEQ73526.1"/>
    <property type="molecule type" value="Genomic_DNA"/>
</dbReference>
<dbReference type="InterPro" id="IPR003663">
    <property type="entry name" value="Sugar/inositol_transpt"/>
</dbReference>
<protein>
    <submittedName>
        <fullName evidence="10">General substrate transporter</fullName>
    </submittedName>
</protein>
<feature type="transmembrane region" description="Helical" evidence="8">
    <location>
        <begin position="156"/>
        <end position="178"/>
    </location>
</feature>
<evidence type="ECO:0000256" key="3">
    <source>
        <dbReference type="ARBA" id="ARBA00022448"/>
    </source>
</evidence>
<feature type="transmembrane region" description="Helical" evidence="8">
    <location>
        <begin position="474"/>
        <end position="496"/>
    </location>
</feature>
<evidence type="ECO:0000313" key="11">
    <source>
        <dbReference type="Proteomes" id="UP000027730"/>
    </source>
</evidence>
<dbReference type="InterPro" id="IPR050360">
    <property type="entry name" value="MFS_Sugar_Transporters"/>
</dbReference>
<feature type="transmembrane region" description="Helical" evidence="8">
    <location>
        <begin position="131"/>
        <end position="150"/>
    </location>
</feature>
<keyword evidence="6 8" id="KW-0472">Membrane</keyword>
<feature type="transmembrane region" description="Helical" evidence="8">
    <location>
        <begin position="190"/>
        <end position="209"/>
    </location>
</feature>
<dbReference type="PANTHER" id="PTHR48022:SF56">
    <property type="entry name" value="MAJOR FACILITATOR SUPERFAMILY (MFS) PROFILE DOMAIN-CONTAINING PROTEIN-RELATED"/>
    <property type="match status" value="1"/>
</dbReference>
<dbReference type="InterPro" id="IPR005828">
    <property type="entry name" value="MFS_sugar_transport-like"/>
</dbReference>
<keyword evidence="5 8" id="KW-1133">Transmembrane helix</keyword>
<feature type="transmembrane region" description="Helical" evidence="8">
    <location>
        <begin position="351"/>
        <end position="370"/>
    </location>
</feature>
<keyword evidence="3 7" id="KW-0813">Transport</keyword>
<proteinExistence type="inferred from homology"/>
<dbReference type="InterPro" id="IPR036259">
    <property type="entry name" value="MFS_trans_sf"/>
</dbReference>
<dbReference type="GeneID" id="25415182"/>
<dbReference type="RefSeq" id="XP_013427720.1">
    <property type="nucleotide sequence ID" value="XM_013572266.1"/>
</dbReference>
<feature type="transmembrane region" description="Helical" evidence="8">
    <location>
        <begin position="445"/>
        <end position="468"/>
    </location>
</feature>
<dbReference type="Proteomes" id="UP000027730">
    <property type="component" value="Unassembled WGS sequence"/>
</dbReference>
<feature type="transmembrane region" description="Helical" evidence="8">
    <location>
        <begin position="313"/>
        <end position="331"/>
    </location>
</feature>
<dbReference type="HOGENOM" id="CLU_001265_11_5_1"/>
<evidence type="ECO:0000256" key="6">
    <source>
        <dbReference type="ARBA" id="ARBA00023136"/>
    </source>
</evidence>
<feature type="transmembrane region" description="Helical" evidence="8">
    <location>
        <begin position="52"/>
        <end position="77"/>
    </location>
</feature>
<name>A0A074XFZ5_9PEZI</name>
<keyword evidence="11" id="KW-1185">Reference proteome</keyword>
<dbReference type="InterPro" id="IPR020846">
    <property type="entry name" value="MFS_dom"/>
</dbReference>
<dbReference type="AlphaFoldDB" id="A0A074XFZ5"/>
<dbReference type="GO" id="GO:0005351">
    <property type="term" value="F:carbohydrate:proton symporter activity"/>
    <property type="evidence" value="ECO:0007669"/>
    <property type="project" value="TreeGrafter"/>
</dbReference>
<gene>
    <name evidence="10" type="ORF">M436DRAFT_72822</name>
</gene>
<comment type="subcellular location">
    <subcellularLocation>
        <location evidence="1">Membrane</location>
        <topology evidence="1">Multi-pass membrane protein</topology>
    </subcellularLocation>
</comment>
<organism evidence="10 11">
    <name type="scientific">Aureobasidium namibiae CBS 147.97</name>
    <dbReference type="NCBI Taxonomy" id="1043004"/>
    <lineage>
        <taxon>Eukaryota</taxon>
        <taxon>Fungi</taxon>
        <taxon>Dikarya</taxon>
        <taxon>Ascomycota</taxon>
        <taxon>Pezizomycotina</taxon>
        <taxon>Dothideomycetes</taxon>
        <taxon>Dothideomycetidae</taxon>
        <taxon>Dothideales</taxon>
        <taxon>Saccotheciaceae</taxon>
        <taxon>Aureobasidium</taxon>
    </lineage>
</organism>
<reference evidence="10 11" key="1">
    <citation type="journal article" date="2014" name="BMC Genomics">
        <title>Genome sequencing of four Aureobasidium pullulans varieties: biotechnological potential, stress tolerance, and description of new species.</title>
        <authorList>
            <person name="Gostin Ar C."/>
            <person name="Ohm R.A."/>
            <person name="Kogej T."/>
            <person name="Sonjak S."/>
            <person name="Turk M."/>
            <person name="Zajc J."/>
            <person name="Zalar P."/>
            <person name="Grube M."/>
            <person name="Sun H."/>
            <person name="Han J."/>
            <person name="Sharma A."/>
            <person name="Chiniquy J."/>
            <person name="Ngan C.Y."/>
            <person name="Lipzen A."/>
            <person name="Barry K."/>
            <person name="Grigoriev I.V."/>
            <person name="Gunde-Cimerman N."/>
        </authorList>
    </citation>
    <scope>NUCLEOTIDE SEQUENCE [LARGE SCALE GENOMIC DNA]</scope>
    <source>
        <strain evidence="10 11">CBS 147.97</strain>
    </source>
</reference>
<dbReference type="GO" id="GO:0016020">
    <property type="term" value="C:membrane"/>
    <property type="evidence" value="ECO:0007669"/>
    <property type="project" value="UniProtKB-SubCell"/>
</dbReference>
<dbReference type="PROSITE" id="PS50850">
    <property type="entry name" value="MFS"/>
    <property type="match status" value="1"/>
</dbReference>
<dbReference type="SUPFAM" id="SSF103473">
    <property type="entry name" value="MFS general substrate transporter"/>
    <property type="match status" value="1"/>
</dbReference>
<feature type="transmembrane region" description="Helical" evidence="8">
    <location>
        <begin position="377"/>
        <end position="402"/>
    </location>
</feature>
<dbReference type="PROSITE" id="PS00217">
    <property type="entry name" value="SUGAR_TRANSPORT_2"/>
    <property type="match status" value="1"/>
</dbReference>
<sequence length="547" mass="61182">MAEIRSEPLDFSHKDEVTQTKANNLTIANAKLATEKEHNMTLLQGIKLYPKAVFWSILISTCIAMEGYDVCLLGAFYAHPKFNEKYGVLLADGTYQVPARWQAGLSNGANVGEIIGLFINGFVSERFGYRYTVMTCLVMIAAVTAVFFTAQNVQTLLVAEILCGIPWGIFQTLTVTYASEVCPVALRGYLTTYVNFCWGMGQAIGIGVVKSLLHRNDQWAYRIPYALQWMWPVPLLIGITFAPESPWWLVRKGRIDDAKKALLRLTSLNRETDFDADETIDMMVHTTKLEEKITTGSSYWDCFKGTDLRRTEIVCMVWAIQNLSGNSFSGYSTYFLEQAGLDPGKAMDFAVGQYGINMAGVFGAWFLMSIGIGRRTLYLVGLCGLCTMLLIMGFLGLVPHAHKDSASLATGSMMLIWALCYQLSVGTVCYSLVSEISTRRLQIKTIVLGRNLYNIVGIVCSVLTPYMLNPSAWAWGNYAGFFWAGSCFLCIIYTYFRVPEPSGRTFAELDMLFEKKISARKFAKTQVDVFAENVEKVEVHHNEKIDV</sequence>
<evidence type="ECO:0000313" key="10">
    <source>
        <dbReference type="EMBL" id="KEQ73526.1"/>
    </source>
</evidence>